<gene>
    <name evidence="1" type="ORF">HMPREF9350_04644</name>
</gene>
<comment type="caution">
    <text evidence="1">The sequence shown here is derived from an EMBL/GenBank/DDBJ whole genome shotgun (WGS) entry which is preliminary data.</text>
</comment>
<dbReference type="Proteomes" id="UP000005056">
    <property type="component" value="Unassembled WGS sequence"/>
</dbReference>
<dbReference type="EMBL" id="ADWQ01000030">
    <property type="protein sequence ID" value="EFU33498.1"/>
    <property type="molecule type" value="Genomic_DNA"/>
</dbReference>
<protein>
    <submittedName>
        <fullName evidence="1">Uncharacterized protein</fullName>
    </submittedName>
</protein>
<organism evidence="1 2">
    <name type="scientific">Escherichia coli MS 85-1</name>
    <dbReference type="NCBI Taxonomy" id="679202"/>
    <lineage>
        <taxon>Bacteria</taxon>
        <taxon>Pseudomonadati</taxon>
        <taxon>Pseudomonadota</taxon>
        <taxon>Gammaproteobacteria</taxon>
        <taxon>Enterobacterales</taxon>
        <taxon>Enterobacteriaceae</taxon>
        <taxon>Escherichia</taxon>
    </lineage>
</organism>
<proteinExistence type="predicted"/>
<name>A0AAN3M6F0_ECOLX</name>
<evidence type="ECO:0000313" key="2">
    <source>
        <dbReference type="Proteomes" id="UP000005056"/>
    </source>
</evidence>
<sequence length="49" mass="5724">MITDSNYIPHLNNNKQNQFEIYIHLININLFSGNIFKLNGSISLLNFNE</sequence>
<reference evidence="1 2" key="1">
    <citation type="submission" date="2010-09" db="EMBL/GenBank/DDBJ databases">
        <authorList>
            <person name="Weinstock G."/>
            <person name="Sodergren E."/>
            <person name="Clifton S."/>
            <person name="Fulton L."/>
            <person name="Fulton B."/>
            <person name="Courtney L."/>
            <person name="Fronick C."/>
            <person name="Harrison M."/>
            <person name="Strong C."/>
            <person name="Farmer C."/>
            <person name="Delahaunty K."/>
            <person name="Markovic C."/>
            <person name="Hall O."/>
            <person name="Minx P."/>
            <person name="Tomlinson C."/>
            <person name="Mitreva M."/>
            <person name="Hou S."/>
            <person name="Chen J."/>
            <person name="Wollam A."/>
            <person name="Pepin K.H."/>
            <person name="Johnson M."/>
            <person name="Bhonagiri V."/>
            <person name="Zhang X."/>
            <person name="Suruliraj S."/>
            <person name="Warren W."/>
            <person name="Chinwalla A."/>
            <person name="Mardis E.R."/>
            <person name="Wilson R.K."/>
        </authorList>
    </citation>
    <scope>NUCLEOTIDE SEQUENCE [LARGE SCALE GENOMIC DNA]</scope>
    <source>
        <strain evidence="1 2">MS 85-1</strain>
    </source>
</reference>
<dbReference type="AlphaFoldDB" id="A0AAN3M6F0"/>
<evidence type="ECO:0000313" key="1">
    <source>
        <dbReference type="EMBL" id="EFU33498.1"/>
    </source>
</evidence>
<accession>A0AAN3M6F0</accession>